<keyword evidence="2" id="KW-1185">Reference proteome</keyword>
<protein>
    <submittedName>
        <fullName evidence="1">Uncharacterized protein</fullName>
    </submittedName>
</protein>
<gene>
    <name evidence="1" type="ORF">PPRIM_AZ9-3.1.T0890214</name>
</gene>
<evidence type="ECO:0000313" key="1">
    <source>
        <dbReference type="EMBL" id="CAD8092084.1"/>
    </source>
</evidence>
<dbReference type="AlphaFoldDB" id="A0A8S1NXU0"/>
<sequence length="101" mass="12064">MERVKGWKKEIALFVQILIPDINLEILISVKKDIIMQDCLFLKNVIIKRKGYKKQSESWNFYLNNSVRQFFSGFNKCKCIQKQYDDGQSQVCFECHYSCLR</sequence>
<dbReference type="EMBL" id="CAJJDM010000092">
    <property type="protein sequence ID" value="CAD8092084.1"/>
    <property type="molecule type" value="Genomic_DNA"/>
</dbReference>
<proteinExistence type="predicted"/>
<name>A0A8S1NXU0_PARPR</name>
<comment type="caution">
    <text evidence="1">The sequence shown here is derived from an EMBL/GenBank/DDBJ whole genome shotgun (WGS) entry which is preliminary data.</text>
</comment>
<evidence type="ECO:0000313" key="2">
    <source>
        <dbReference type="Proteomes" id="UP000688137"/>
    </source>
</evidence>
<reference evidence="1" key="1">
    <citation type="submission" date="2021-01" db="EMBL/GenBank/DDBJ databases">
        <authorList>
            <consortium name="Genoscope - CEA"/>
            <person name="William W."/>
        </authorList>
    </citation>
    <scope>NUCLEOTIDE SEQUENCE</scope>
</reference>
<organism evidence="1 2">
    <name type="scientific">Paramecium primaurelia</name>
    <dbReference type="NCBI Taxonomy" id="5886"/>
    <lineage>
        <taxon>Eukaryota</taxon>
        <taxon>Sar</taxon>
        <taxon>Alveolata</taxon>
        <taxon>Ciliophora</taxon>
        <taxon>Intramacronucleata</taxon>
        <taxon>Oligohymenophorea</taxon>
        <taxon>Peniculida</taxon>
        <taxon>Parameciidae</taxon>
        <taxon>Paramecium</taxon>
    </lineage>
</organism>
<dbReference type="Proteomes" id="UP000688137">
    <property type="component" value="Unassembled WGS sequence"/>
</dbReference>
<accession>A0A8S1NXU0</accession>